<dbReference type="EC" id="3.2.1.39" evidence="3"/>
<dbReference type="InterPro" id="IPR005200">
    <property type="entry name" value="Endo-beta-glucanase"/>
</dbReference>
<dbReference type="AlphaFoldDB" id="A0A2A9M3X5"/>
<dbReference type="RefSeq" id="XP_029216658.1">
    <property type="nucleotide sequence ID" value="XM_029359991.1"/>
</dbReference>
<dbReference type="PANTHER" id="PTHR31983">
    <property type="entry name" value="ENDO-1,3(4)-BETA-GLUCANASE 1"/>
    <property type="match status" value="1"/>
</dbReference>
<accession>A0A2A9M3X5</accession>
<dbReference type="EMBL" id="NWUJ01000010">
    <property type="protein sequence ID" value="PFH32649.1"/>
    <property type="molecule type" value="Genomic_DNA"/>
</dbReference>
<comment type="caution">
    <text evidence="10">The sequence shown here is derived from an EMBL/GenBank/DDBJ whole genome shotgun (WGS) entry which is preliminary data.</text>
</comment>
<dbReference type="OrthoDB" id="328639at2759"/>
<keyword evidence="11" id="KW-1185">Reference proteome</keyword>
<reference evidence="10 11" key="1">
    <citation type="submission" date="2017-09" db="EMBL/GenBank/DDBJ databases">
        <title>Genome sequencing of Besnoitia besnoiti strain Bb-Ger1.</title>
        <authorList>
            <person name="Schares G."/>
            <person name="Venepally P."/>
            <person name="Lorenzi H.A."/>
        </authorList>
    </citation>
    <scope>NUCLEOTIDE SEQUENCE [LARGE SCALE GENOMIC DNA]</scope>
    <source>
        <strain evidence="10 11">Bb-Ger1</strain>
    </source>
</reference>
<keyword evidence="6" id="KW-0326">Glycosidase</keyword>
<keyword evidence="5" id="KW-0119">Carbohydrate metabolism</keyword>
<dbReference type="GeneID" id="40306323"/>
<organism evidence="10 11">
    <name type="scientific">Besnoitia besnoiti</name>
    <name type="common">Apicomplexan protozoan</name>
    <dbReference type="NCBI Taxonomy" id="94643"/>
    <lineage>
        <taxon>Eukaryota</taxon>
        <taxon>Sar</taxon>
        <taxon>Alveolata</taxon>
        <taxon>Apicomplexa</taxon>
        <taxon>Conoidasida</taxon>
        <taxon>Coccidia</taxon>
        <taxon>Eucoccidiorida</taxon>
        <taxon>Eimeriorina</taxon>
        <taxon>Sarcocystidae</taxon>
        <taxon>Besnoitia</taxon>
    </lineage>
</organism>
<name>A0A2A9M3X5_BESBE</name>
<dbReference type="InterPro" id="IPR040720">
    <property type="entry name" value="GH81_C"/>
</dbReference>
<comment type="catalytic activity">
    <reaction evidence="1">
        <text>Hydrolysis of (1-&gt;3)-beta-D-glucosidic linkages in (1-&gt;3)-beta-D-glucans.</text>
        <dbReference type="EC" id="3.2.1.39"/>
    </reaction>
</comment>
<comment type="similarity">
    <text evidence="2">Belongs to the glycosyl hydrolase 81 family.</text>
</comment>
<evidence type="ECO:0000256" key="8">
    <source>
        <dbReference type="ARBA" id="ARBA00023326"/>
    </source>
</evidence>
<dbReference type="STRING" id="94643.A0A2A9M3X5"/>
<dbReference type="GO" id="GO:0071555">
    <property type="term" value="P:cell wall organization"/>
    <property type="evidence" value="ECO:0007669"/>
    <property type="project" value="UniProtKB-KW"/>
</dbReference>
<evidence type="ECO:0000256" key="3">
    <source>
        <dbReference type="ARBA" id="ARBA00012780"/>
    </source>
</evidence>
<evidence type="ECO:0000256" key="2">
    <source>
        <dbReference type="ARBA" id="ARBA00010730"/>
    </source>
</evidence>
<keyword evidence="4" id="KW-0378">Hydrolase</keyword>
<evidence type="ECO:0000256" key="1">
    <source>
        <dbReference type="ARBA" id="ARBA00000382"/>
    </source>
</evidence>
<dbReference type="Pfam" id="PF17652">
    <property type="entry name" value="Glyco_hydro81C"/>
    <property type="match status" value="1"/>
</dbReference>
<dbReference type="GO" id="GO:0000272">
    <property type="term" value="P:polysaccharide catabolic process"/>
    <property type="evidence" value="ECO:0007669"/>
    <property type="project" value="UniProtKB-KW"/>
</dbReference>
<dbReference type="Proteomes" id="UP000224006">
    <property type="component" value="Chromosome IX"/>
</dbReference>
<keyword evidence="7" id="KW-0961">Cell wall biogenesis/degradation</keyword>
<evidence type="ECO:0000313" key="11">
    <source>
        <dbReference type="Proteomes" id="UP000224006"/>
    </source>
</evidence>
<proteinExistence type="inferred from homology"/>
<gene>
    <name evidence="10" type="ORF">BESB_012610</name>
</gene>
<sequence length="1267" mass="141849">MNLWCPRQYYCPTPDKCVSSFGDAGGGFDPLLWGPQFVDDAGRPRVPLPTNTWWQPFVFPPGKSVEIWEAELFSMEDRTADVIHLPEMMLLVAVLHSGIGEQHVVNSAPYLITIVTKPKGRTDLVGDRAGLQIRGPYTVVDNSSDGGVFGYRQSNGPIGYGFFFGVRLRDYGDFVKKHYVSDYSPLSVTKAWEIVQFPVVCTQTIEAHIVRGSPWLTMELPAGHKLLLETLAADLFSGKKNALQKIVNLSGLPTDGNLACSSLLRSAIPTDALELHLSDGTLWLLVLDHKIQMTCESSTTHDRLMSSRRLDRPIVARLALASVCRHPHVWGEGGSGAMVGVDKTCPHQETEKKSSYRWRLMSLVNKVTNRRLDEVSDYVNQRRQLELLSTDERWGGFELQTVAWKPEAMIPALRNMTVPANAVVIPEGFFRGDGIGVTGDLYYWLAVHFLSVQGGTIVLLGGMNGEGKTREFLRSLFNIDLEPAGFFSYDDAESIPHQTHDIYDTPPYEEDEGIDELLLPENMPKELRRPVALVEDPDSGTEKEGPSNNKVEAVWTPWHGWPFAPYCRPGSAENSCEGATNAFFYRGQGESGGHEVINRSTISEVVLGFLEVAPSASEGVCTAEHQKLNLTCSVALSRLGAQQDFIHEMSSTLLDEDGLMDTERLRRFLRGTKVEHTQNIGEPTEEIIDEQTETSRDALLRHALLYPTKGEIILRTSPVDEHITVQNAKLTYKFLSYPLPDYEAHSLYPPDVHVSSGKTMDLRPLWDPHRLIVYMHDVQQIITNEGSLTSCLITSHGTPAYLLVNLVESGLGEVLRRNETGDYENIVERIHPQWQNILRWAIRQDLSGPTKLDIVELERNADDMQEWVRLMHRYASMVLTANTLGIRGERERALDFLRMGIEKLLGAQFENVLLYDTTWAGVTGSELASACPALRNSAVEAGAGLFYGTHAFLGYIVHMAAVVAKFDAGWLNKRLRINTPYGMKNPKLHHAILGLIRSFATPSFLRTYQDSSVAARLQQFFVTARHKDWWFLNSYSSGIQQPDALGPHQESSSEAAFAYWAVAMYAKVTGDQQLEQWGRVLAATEIYAANAYIHLKEWNEIYPPAVRYLGAIGRRHETAAVFNTIEGNEPFKIFSKQVVPLTPFSFEVIDSGWALWMTERWRRACVQNVSKCFKEFGDIGLTHMSLFTQKWTAEHGPEGVDTEMTILSEIEHATQQVLHINCFQIKSFDCGVHTLSNALLFVAVAHALGGASTILDVEDGNGRYRIY</sequence>
<evidence type="ECO:0000256" key="6">
    <source>
        <dbReference type="ARBA" id="ARBA00023295"/>
    </source>
</evidence>
<dbReference type="VEuPathDB" id="ToxoDB:BESB_012610"/>
<dbReference type="GO" id="GO:0052861">
    <property type="term" value="F:endo-1,3(4)-beta-glucanase activity"/>
    <property type="evidence" value="ECO:0007669"/>
    <property type="project" value="InterPro"/>
</dbReference>
<dbReference type="PANTHER" id="PTHR31983:SF0">
    <property type="entry name" value="GLUCAN ENDO-1,3-BETA-D-GLUCOSIDASE 2"/>
    <property type="match status" value="1"/>
</dbReference>
<evidence type="ECO:0000259" key="9">
    <source>
        <dbReference type="Pfam" id="PF17652"/>
    </source>
</evidence>
<feature type="domain" description="Glycosyl hydrolase family 81 C-terminal" evidence="9">
    <location>
        <begin position="853"/>
        <end position="1171"/>
    </location>
</feature>
<keyword evidence="8" id="KW-0624">Polysaccharide degradation</keyword>
<evidence type="ECO:0000313" key="10">
    <source>
        <dbReference type="EMBL" id="PFH32649.1"/>
    </source>
</evidence>
<protein>
    <recommendedName>
        <fullName evidence="3">glucan endo-1,3-beta-D-glucosidase</fullName>
        <ecNumber evidence="3">3.2.1.39</ecNumber>
    </recommendedName>
</protein>
<evidence type="ECO:0000256" key="5">
    <source>
        <dbReference type="ARBA" id="ARBA00023277"/>
    </source>
</evidence>
<evidence type="ECO:0000256" key="7">
    <source>
        <dbReference type="ARBA" id="ARBA00023316"/>
    </source>
</evidence>
<dbReference type="GO" id="GO:0042973">
    <property type="term" value="F:glucan endo-1,3-beta-D-glucosidase activity"/>
    <property type="evidence" value="ECO:0007669"/>
    <property type="project" value="UniProtKB-EC"/>
</dbReference>
<evidence type="ECO:0000256" key="4">
    <source>
        <dbReference type="ARBA" id="ARBA00022801"/>
    </source>
</evidence>
<dbReference type="KEGG" id="bbes:BESB_012610"/>
<dbReference type="PROSITE" id="PS52008">
    <property type="entry name" value="GH81"/>
    <property type="match status" value="1"/>
</dbReference>